<evidence type="ECO:0008006" key="2">
    <source>
        <dbReference type="Google" id="ProtNLM"/>
    </source>
</evidence>
<dbReference type="AlphaFoldDB" id="A0A450X6I8"/>
<reference evidence="1" key="1">
    <citation type="submission" date="2019-02" db="EMBL/GenBank/DDBJ databases">
        <authorList>
            <person name="Gruber-Vodicka R. H."/>
            <person name="Seah K. B. B."/>
        </authorList>
    </citation>
    <scope>NUCLEOTIDE SEQUENCE</scope>
    <source>
        <strain evidence="1">BECK_BZ197</strain>
    </source>
</reference>
<sequence length="66" mass="7453">MRARWGLQSEKAFRDALAGILVESFGAEVIYVNEFDKEGWYSCVLNQIELDVTIKNGLLIACELKS</sequence>
<dbReference type="InterPro" id="IPR024271">
    <property type="entry name" value="DUF3782"/>
</dbReference>
<protein>
    <recommendedName>
        <fullName evidence="2">PD-(D/E)XK nuclease superfamily protein</fullName>
    </recommendedName>
</protein>
<organism evidence="1">
    <name type="scientific">Candidatus Kentrum sp. MB</name>
    <dbReference type="NCBI Taxonomy" id="2138164"/>
    <lineage>
        <taxon>Bacteria</taxon>
        <taxon>Pseudomonadati</taxon>
        <taxon>Pseudomonadota</taxon>
        <taxon>Gammaproteobacteria</taxon>
        <taxon>Candidatus Kentrum</taxon>
    </lineage>
</organism>
<name>A0A450X6I8_9GAMM</name>
<accession>A0A450X6I8</accession>
<proteinExistence type="predicted"/>
<dbReference type="Pfam" id="PF12644">
    <property type="entry name" value="DUF3782"/>
    <property type="match status" value="1"/>
</dbReference>
<dbReference type="EMBL" id="CAADFO010000010">
    <property type="protein sequence ID" value="VFK24909.1"/>
    <property type="molecule type" value="Genomic_DNA"/>
</dbReference>
<evidence type="ECO:0000313" key="1">
    <source>
        <dbReference type="EMBL" id="VFK24909.1"/>
    </source>
</evidence>
<gene>
    <name evidence="1" type="ORF">BECKMB1821G_GA0114241_101035</name>
</gene>